<keyword evidence="3 5" id="KW-0687">Ribonucleoprotein</keyword>
<dbReference type="GO" id="GO:0015934">
    <property type="term" value="C:large ribosomal subunit"/>
    <property type="evidence" value="ECO:0007669"/>
    <property type="project" value="TreeGrafter"/>
</dbReference>
<evidence type="ECO:0000313" key="7">
    <source>
        <dbReference type="EMBL" id="OGC81410.1"/>
    </source>
</evidence>
<comment type="similarity">
    <text evidence="1 5">Belongs to the bacterial ribosomal protein bL17 family.</text>
</comment>
<dbReference type="InterPro" id="IPR000456">
    <property type="entry name" value="Ribosomal_bL17"/>
</dbReference>
<organism evidence="7 8">
    <name type="scientific">Candidatus Abawacabacteria bacterium RBG_16_42_10</name>
    <dbReference type="NCBI Taxonomy" id="1817814"/>
    <lineage>
        <taxon>Bacteria</taxon>
        <taxon>Candidatus Abawacaibacteriota</taxon>
    </lineage>
</organism>
<evidence type="ECO:0000256" key="2">
    <source>
        <dbReference type="ARBA" id="ARBA00022980"/>
    </source>
</evidence>
<dbReference type="STRING" id="1817814.A2V81_04105"/>
<proteinExistence type="inferred from homology"/>
<protein>
    <recommendedName>
        <fullName evidence="4 6">50S ribosomal protein L17</fullName>
    </recommendedName>
</protein>
<name>A0A1F4XIJ7_9BACT</name>
<dbReference type="SUPFAM" id="SSF64263">
    <property type="entry name" value="Prokaryotic ribosomal protein L17"/>
    <property type="match status" value="1"/>
</dbReference>
<dbReference type="PANTHER" id="PTHR14413">
    <property type="entry name" value="RIBOSOMAL PROTEIN L17"/>
    <property type="match status" value="1"/>
</dbReference>
<dbReference type="AlphaFoldDB" id="A0A1F4XIJ7"/>
<dbReference type="EMBL" id="MEWR01000027">
    <property type="protein sequence ID" value="OGC81410.1"/>
    <property type="molecule type" value="Genomic_DNA"/>
</dbReference>
<keyword evidence="2 5" id="KW-0689">Ribosomal protein</keyword>
<evidence type="ECO:0000256" key="4">
    <source>
        <dbReference type="ARBA" id="ARBA00035494"/>
    </source>
</evidence>
<evidence type="ECO:0000256" key="6">
    <source>
        <dbReference type="RuleBase" id="RU000661"/>
    </source>
</evidence>
<dbReference type="InterPro" id="IPR036373">
    <property type="entry name" value="Ribosomal_bL17_sf"/>
</dbReference>
<dbReference type="GO" id="GO:0006412">
    <property type="term" value="P:translation"/>
    <property type="evidence" value="ECO:0007669"/>
    <property type="project" value="InterPro"/>
</dbReference>
<comment type="caution">
    <text evidence="7">The sequence shown here is derived from an EMBL/GenBank/DDBJ whole genome shotgun (WGS) entry which is preliminary data.</text>
</comment>
<dbReference type="Pfam" id="PF01196">
    <property type="entry name" value="Ribosomal_L17"/>
    <property type="match status" value="1"/>
</dbReference>
<dbReference type="NCBIfam" id="TIGR00059">
    <property type="entry name" value="L17"/>
    <property type="match status" value="1"/>
</dbReference>
<evidence type="ECO:0000256" key="1">
    <source>
        <dbReference type="ARBA" id="ARBA00008777"/>
    </source>
</evidence>
<dbReference type="Proteomes" id="UP000177614">
    <property type="component" value="Unassembled WGS sequence"/>
</dbReference>
<reference evidence="7 8" key="1">
    <citation type="journal article" date="2016" name="Nat. Commun.">
        <title>Thousands of microbial genomes shed light on interconnected biogeochemical processes in an aquifer system.</title>
        <authorList>
            <person name="Anantharaman K."/>
            <person name="Brown C.T."/>
            <person name="Hug L.A."/>
            <person name="Sharon I."/>
            <person name="Castelle C.J."/>
            <person name="Probst A.J."/>
            <person name="Thomas B.C."/>
            <person name="Singh A."/>
            <person name="Wilkins M.J."/>
            <person name="Karaoz U."/>
            <person name="Brodie E.L."/>
            <person name="Williams K.H."/>
            <person name="Hubbard S.S."/>
            <person name="Banfield J.F."/>
        </authorList>
    </citation>
    <scope>NUCLEOTIDE SEQUENCE [LARGE SCALE GENOMIC DNA]</scope>
</reference>
<dbReference type="GO" id="GO:0003735">
    <property type="term" value="F:structural constituent of ribosome"/>
    <property type="evidence" value="ECO:0007669"/>
    <property type="project" value="InterPro"/>
</dbReference>
<evidence type="ECO:0000256" key="3">
    <source>
        <dbReference type="ARBA" id="ARBA00023274"/>
    </source>
</evidence>
<evidence type="ECO:0000256" key="5">
    <source>
        <dbReference type="RuleBase" id="RU000660"/>
    </source>
</evidence>
<sequence>MRHSRKRNKLSRPTKVRNALVRNMATSLVLHDKITTTAAKAKVLKPVIEKLVMIVKKDDNVTAIRKLNAYFYDQEATKRMIEIFKPRFEKRSSGFVSMKKRLPRPSDAAPQIEIGFVS</sequence>
<dbReference type="Gene3D" id="3.90.1030.10">
    <property type="entry name" value="Ribosomal protein L17"/>
    <property type="match status" value="1"/>
</dbReference>
<gene>
    <name evidence="7" type="ORF">A2V81_04105</name>
</gene>
<dbReference type="PANTHER" id="PTHR14413:SF16">
    <property type="entry name" value="LARGE RIBOSOMAL SUBUNIT PROTEIN BL17M"/>
    <property type="match status" value="1"/>
</dbReference>
<accession>A0A1F4XIJ7</accession>
<evidence type="ECO:0000313" key="8">
    <source>
        <dbReference type="Proteomes" id="UP000177614"/>
    </source>
</evidence>